<keyword evidence="2" id="KW-1185">Reference proteome</keyword>
<evidence type="ECO:0000313" key="1">
    <source>
        <dbReference type="EMBL" id="TWI69812.1"/>
    </source>
</evidence>
<protein>
    <submittedName>
        <fullName evidence="1">Uncharacterized protein</fullName>
    </submittedName>
</protein>
<dbReference type="EMBL" id="VLLB01000001">
    <property type="protein sequence ID" value="TWI69812.1"/>
    <property type="molecule type" value="Genomic_DNA"/>
</dbReference>
<gene>
    <name evidence="1" type="ORF">IP91_00885</name>
</gene>
<dbReference type="AlphaFoldDB" id="A0A562RL89"/>
<reference evidence="1 2" key="1">
    <citation type="journal article" date="2015" name="Stand. Genomic Sci.">
        <title>Genomic Encyclopedia of Bacterial and Archaeal Type Strains, Phase III: the genomes of soil and plant-associated and newly described type strains.</title>
        <authorList>
            <person name="Whitman W.B."/>
            <person name="Woyke T."/>
            <person name="Klenk H.P."/>
            <person name="Zhou Y."/>
            <person name="Lilburn T.G."/>
            <person name="Beck B.J."/>
            <person name="De Vos P."/>
            <person name="Vandamme P."/>
            <person name="Eisen J.A."/>
            <person name="Garrity G."/>
            <person name="Hugenholtz P."/>
            <person name="Kyrpides N.C."/>
        </authorList>
    </citation>
    <scope>NUCLEOTIDE SEQUENCE [LARGE SCALE GENOMIC DNA]</scope>
    <source>
        <strain evidence="1 2">CGMCC 1.10822</strain>
    </source>
</reference>
<dbReference type="Proteomes" id="UP000318431">
    <property type="component" value="Unassembled WGS sequence"/>
</dbReference>
<accession>A0A562RL89</accession>
<dbReference type="RefSeq" id="WP_145647544.1">
    <property type="nucleotide sequence ID" value="NZ_VLLB01000001.1"/>
</dbReference>
<proteinExistence type="predicted"/>
<evidence type="ECO:0000313" key="2">
    <source>
        <dbReference type="Proteomes" id="UP000318431"/>
    </source>
</evidence>
<organism evidence="1 2">
    <name type="scientific">Pseudoduganella lurida</name>
    <dbReference type="NCBI Taxonomy" id="1036180"/>
    <lineage>
        <taxon>Bacteria</taxon>
        <taxon>Pseudomonadati</taxon>
        <taxon>Pseudomonadota</taxon>
        <taxon>Betaproteobacteria</taxon>
        <taxon>Burkholderiales</taxon>
        <taxon>Oxalobacteraceae</taxon>
        <taxon>Telluria group</taxon>
        <taxon>Pseudoduganella</taxon>
    </lineage>
</organism>
<comment type="caution">
    <text evidence="1">The sequence shown here is derived from an EMBL/GenBank/DDBJ whole genome shotgun (WGS) entry which is preliminary data.</text>
</comment>
<dbReference type="OrthoDB" id="4224322at2"/>
<sequence>MWLDATGLESASDYAGFFGSLIAALPPLRSSWIYYRARGILLAAQRSPGSVSDIECELAETAIGKAAHFTRFDMGCMGGGFVLLLVSFACKILSKL</sequence>
<name>A0A562RL89_9BURK</name>